<gene>
    <name evidence="2" type="ORF">JOF53_001456</name>
</gene>
<feature type="transmembrane region" description="Helical" evidence="1">
    <location>
        <begin position="12"/>
        <end position="34"/>
    </location>
</feature>
<feature type="transmembrane region" description="Helical" evidence="1">
    <location>
        <begin position="77"/>
        <end position="103"/>
    </location>
</feature>
<dbReference type="Proteomes" id="UP001519363">
    <property type="component" value="Unassembled WGS sequence"/>
</dbReference>
<organism evidence="2 3">
    <name type="scientific">Crossiella equi</name>
    <dbReference type="NCBI Taxonomy" id="130796"/>
    <lineage>
        <taxon>Bacteria</taxon>
        <taxon>Bacillati</taxon>
        <taxon>Actinomycetota</taxon>
        <taxon>Actinomycetes</taxon>
        <taxon>Pseudonocardiales</taxon>
        <taxon>Pseudonocardiaceae</taxon>
        <taxon>Crossiella</taxon>
    </lineage>
</organism>
<keyword evidence="2" id="KW-0808">Transferase</keyword>
<dbReference type="EC" id="2.7.13.3" evidence="2"/>
<keyword evidence="1" id="KW-1133">Transmembrane helix</keyword>
<protein>
    <submittedName>
        <fullName evidence="2">Two-component system sensor histidine kinase DesK</fullName>
        <ecNumber evidence="2">2.7.13.3</ecNumber>
    </submittedName>
</protein>
<evidence type="ECO:0000313" key="2">
    <source>
        <dbReference type="EMBL" id="MBP2472584.1"/>
    </source>
</evidence>
<evidence type="ECO:0000313" key="3">
    <source>
        <dbReference type="Proteomes" id="UP001519363"/>
    </source>
</evidence>
<keyword evidence="2" id="KW-0418">Kinase</keyword>
<keyword evidence="1" id="KW-0472">Membrane</keyword>
<keyword evidence="3" id="KW-1185">Reference proteome</keyword>
<feature type="transmembrane region" description="Helical" evidence="1">
    <location>
        <begin position="46"/>
        <end position="65"/>
    </location>
</feature>
<name>A0ABS5A8P0_9PSEU</name>
<comment type="caution">
    <text evidence="2">The sequence shown here is derived from an EMBL/GenBank/DDBJ whole genome shotgun (WGS) entry which is preliminary data.</text>
</comment>
<sequence>MPDSPDPTPRWLPWARLGLVVFLVQVPVTSLLRFELTPVVPGRTGLAALCTALFLPAATVLWWAAAGDRRPRHAHWLLAWVALVVLGATPVLGVDWLAAYYGLITLVLLYLPSPWSFLAGGVLGLSLFGLPLLYGAPAYVFFFGVGGPMLGLSAAILTWLLVAVRRLSADRAELAAQAVVGERTRAGAELAGGLGPALARLAEGAERAARLPGPAAAVHDLVALSRQSLAQVRALVGRYRRGPLRAELDTALALLAAAGVPARLVLPDGPLPDPDEQALAVLRGGLATALARPGTECVISVRADGRIEVSA</sequence>
<accession>A0ABS5A8P0</accession>
<proteinExistence type="predicted"/>
<dbReference type="RefSeq" id="WP_086788275.1">
    <property type="nucleotide sequence ID" value="NZ_JAGIOO010000001.1"/>
</dbReference>
<reference evidence="2 3" key="1">
    <citation type="submission" date="2021-03" db="EMBL/GenBank/DDBJ databases">
        <title>Sequencing the genomes of 1000 actinobacteria strains.</title>
        <authorList>
            <person name="Klenk H.-P."/>
        </authorList>
    </citation>
    <scope>NUCLEOTIDE SEQUENCE [LARGE SCALE GENOMIC DNA]</scope>
    <source>
        <strain evidence="2 3">DSM 44580</strain>
    </source>
</reference>
<keyword evidence="1" id="KW-0812">Transmembrane</keyword>
<feature type="transmembrane region" description="Helical" evidence="1">
    <location>
        <begin position="140"/>
        <end position="162"/>
    </location>
</feature>
<dbReference type="GO" id="GO:0004673">
    <property type="term" value="F:protein histidine kinase activity"/>
    <property type="evidence" value="ECO:0007669"/>
    <property type="project" value="UniProtKB-EC"/>
</dbReference>
<dbReference type="EMBL" id="JAGIOO010000001">
    <property type="protein sequence ID" value="MBP2472584.1"/>
    <property type="molecule type" value="Genomic_DNA"/>
</dbReference>
<evidence type="ECO:0000256" key="1">
    <source>
        <dbReference type="SAM" id="Phobius"/>
    </source>
</evidence>